<evidence type="ECO:0000313" key="7">
    <source>
        <dbReference type="Proteomes" id="UP000313645"/>
    </source>
</evidence>
<evidence type="ECO:0000256" key="4">
    <source>
        <dbReference type="HAMAP-Rule" id="MF_00925"/>
    </source>
</evidence>
<dbReference type="InterPro" id="IPR037873">
    <property type="entry name" value="BamE-like"/>
</dbReference>
<comment type="similarity">
    <text evidence="4">Belongs to the BamE family.</text>
</comment>
<comment type="subcellular location">
    <subcellularLocation>
        <location evidence="4">Cell outer membrane</location>
        <topology evidence="4">Lipid-anchor</topology>
    </subcellularLocation>
</comment>
<comment type="caution">
    <text evidence="6">The sequence shown here is derived from an EMBL/GenBank/DDBJ whole genome shotgun (WGS) entry which is preliminary data.</text>
</comment>
<proteinExistence type="inferred from homology"/>
<dbReference type="EMBL" id="SJDL01000027">
    <property type="protein sequence ID" value="TBW52518.1"/>
    <property type="molecule type" value="Genomic_DNA"/>
</dbReference>
<keyword evidence="4" id="KW-0564">Palmitate</keyword>
<sequence length="108" mass="12110">MQKLAALLSLVLLAGCVFPGVYKINVQQGNIVDDETLAQLQKGMPREQVHAILGTPIMLNPVDDSREYYMYTFQKGGGDIKNQRVIVYYDGDSYTSYEAQLLDKTPAY</sequence>
<keyword evidence="7" id="KW-1185">Reference proteome</keyword>
<feature type="domain" description="Outer membrane protein assembly factor BamE" evidence="5">
    <location>
        <begin position="29"/>
        <end position="96"/>
    </location>
</feature>
<dbReference type="RefSeq" id="WP_131482861.1">
    <property type="nucleotide sequence ID" value="NZ_SJDL01000027.1"/>
</dbReference>
<evidence type="ECO:0000313" key="6">
    <source>
        <dbReference type="EMBL" id="TBW52518.1"/>
    </source>
</evidence>
<keyword evidence="3 4" id="KW-0998">Cell outer membrane</keyword>
<evidence type="ECO:0000256" key="3">
    <source>
        <dbReference type="ARBA" id="ARBA00023237"/>
    </source>
</evidence>
<reference evidence="6 7" key="1">
    <citation type="submission" date="2019-02" db="EMBL/GenBank/DDBJ databases">
        <title>Marinobacter halodurans sp. nov., a marine bacterium isolated from sea tidal flat.</title>
        <authorList>
            <person name="Yoo Y."/>
            <person name="Lee D.W."/>
            <person name="Kim B.S."/>
            <person name="Kim J.-J."/>
        </authorList>
    </citation>
    <scope>NUCLEOTIDE SEQUENCE [LARGE SCALE GENOMIC DNA]</scope>
    <source>
        <strain evidence="6 7">YJ-S3-2</strain>
    </source>
</reference>
<keyword evidence="1 4" id="KW-0732">Signal</keyword>
<dbReference type="PANTHER" id="PTHR37482">
    <property type="entry name" value="OUTER MEMBRANE PROTEIN ASSEMBLY FACTOR BAME"/>
    <property type="match status" value="1"/>
</dbReference>
<comment type="subunit">
    <text evidence="4">Part of the Bam complex.</text>
</comment>
<dbReference type="Gene3D" id="3.30.1450.10">
    <property type="match status" value="1"/>
</dbReference>
<evidence type="ECO:0000256" key="2">
    <source>
        <dbReference type="ARBA" id="ARBA00023136"/>
    </source>
</evidence>
<comment type="function">
    <text evidence="4">Part of the outer membrane protein assembly complex, which is involved in assembly and insertion of beta-barrel proteins into the outer membrane.</text>
</comment>
<evidence type="ECO:0000259" key="5">
    <source>
        <dbReference type="Pfam" id="PF04355"/>
    </source>
</evidence>
<dbReference type="Proteomes" id="UP000313645">
    <property type="component" value="Unassembled WGS sequence"/>
</dbReference>
<dbReference type="PANTHER" id="PTHR37482:SF1">
    <property type="entry name" value="OUTER MEMBRANE PROTEIN ASSEMBLY FACTOR BAME"/>
    <property type="match status" value="1"/>
</dbReference>
<organism evidence="6 7">
    <name type="scientific">Marinobacter halodurans</name>
    <dbReference type="NCBI Taxonomy" id="2528979"/>
    <lineage>
        <taxon>Bacteria</taxon>
        <taxon>Pseudomonadati</taxon>
        <taxon>Pseudomonadota</taxon>
        <taxon>Gammaproteobacteria</taxon>
        <taxon>Pseudomonadales</taxon>
        <taxon>Marinobacteraceae</taxon>
        <taxon>Marinobacter</taxon>
    </lineage>
</organism>
<dbReference type="InterPro" id="IPR007450">
    <property type="entry name" value="BamE_dom"/>
</dbReference>
<evidence type="ECO:0000256" key="1">
    <source>
        <dbReference type="ARBA" id="ARBA00022729"/>
    </source>
</evidence>
<gene>
    <name evidence="4" type="primary">bamE</name>
    <name evidence="6" type="ORF">EZI54_15855</name>
</gene>
<accession>A0ABY1ZHA8</accession>
<name>A0ABY1ZHA8_9GAMM</name>
<keyword evidence="2 4" id="KW-0472">Membrane</keyword>
<dbReference type="PROSITE" id="PS51257">
    <property type="entry name" value="PROKAR_LIPOPROTEIN"/>
    <property type="match status" value="1"/>
</dbReference>
<protein>
    <recommendedName>
        <fullName evidence="4">Outer membrane protein assembly factor BamE</fullName>
    </recommendedName>
</protein>
<dbReference type="HAMAP" id="MF_00925">
    <property type="entry name" value="OM_assembly_BamE"/>
    <property type="match status" value="1"/>
</dbReference>
<dbReference type="Pfam" id="PF04355">
    <property type="entry name" value="BamE"/>
    <property type="match status" value="1"/>
</dbReference>
<keyword evidence="4" id="KW-0449">Lipoprotein</keyword>
<dbReference type="InterPro" id="IPR026592">
    <property type="entry name" value="BamE"/>
</dbReference>